<keyword evidence="6 12" id="KW-1278">Translocase</keyword>
<keyword evidence="9 12" id="KW-0520">NAD</keyword>
<dbReference type="HAMAP" id="MF_01351">
    <property type="entry name" value="NDH1_NuoI"/>
    <property type="match status" value="1"/>
</dbReference>
<dbReference type="KEGG" id="dni:HX89_03490"/>
<keyword evidence="2 12" id="KW-0004">4Fe-4S</keyword>
<dbReference type="eggNOG" id="COG1143">
    <property type="taxonomic scope" value="Bacteria"/>
</dbReference>
<sequence>MTQPHENDTSTSGDATPDAPRDLGRHVHPLPSSGREAGPIRGLLAGMRTTARTMTKKTSVQQYPDVKPDLPPRSRGVIALLEENCTACMLCARECPDWCLYIDSHKETVPSETPGGRDRQRNVVDRFAIDFSLCMYCGICIEVCPFDALFWSPEFEYATNDIRDLLQEKDELGAWMRTVPAPPDLDDGAPEAAEVAAASKPARVQRRRPTQ</sequence>
<dbReference type="InterPro" id="IPR010226">
    <property type="entry name" value="NADH_quinone_OxRdtase_chainI"/>
</dbReference>
<evidence type="ECO:0000256" key="5">
    <source>
        <dbReference type="ARBA" id="ARBA00022737"/>
    </source>
</evidence>
<keyword evidence="8 12" id="KW-0411">Iron-sulfur</keyword>
<name>A0A075JEM8_9MICO</name>
<feature type="binding site" evidence="12">
    <location>
        <position position="85"/>
    </location>
    <ligand>
        <name>[4Fe-4S] cluster</name>
        <dbReference type="ChEBI" id="CHEBI:49883"/>
        <label>1</label>
    </ligand>
</feature>
<feature type="binding site" evidence="12">
    <location>
        <position position="144"/>
    </location>
    <ligand>
        <name>[4Fe-4S] cluster</name>
        <dbReference type="ChEBI" id="CHEBI:49883"/>
        <label>1</label>
    </ligand>
</feature>
<feature type="compositionally biased region" description="Low complexity" evidence="13">
    <location>
        <begin position="190"/>
        <end position="202"/>
    </location>
</feature>
<dbReference type="Proteomes" id="UP000027986">
    <property type="component" value="Chromosome"/>
</dbReference>
<evidence type="ECO:0000256" key="9">
    <source>
        <dbReference type="ARBA" id="ARBA00023027"/>
    </source>
</evidence>
<dbReference type="PROSITE" id="PS51379">
    <property type="entry name" value="4FE4S_FER_2"/>
    <property type="match status" value="2"/>
</dbReference>
<dbReference type="Gene3D" id="3.30.70.3270">
    <property type="match status" value="1"/>
</dbReference>
<dbReference type="PROSITE" id="PS00198">
    <property type="entry name" value="4FE4S_FER_1"/>
    <property type="match status" value="1"/>
</dbReference>
<dbReference type="GO" id="GO:0050136">
    <property type="term" value="F:NADH dehydrogenase (quinone) (non-electrogenic) activity"/>
    <property type="evidence" value="ECO:0007669"/>
    <property type="project" value="UniProtKB-UniRule"/>
</dbReference>
<comment type="similarity">
    <text evidence="12">Belongs to the complex I 23 kDa subunit family.</text>
</comment>
<feature type="binding site" evidence="12">
    <location>
        <position position="137"/>
    </location>
    <ligand>
        <name>[4Fe-4S] cluster</name>
        <dbReference type="ChEBI" id="CHEBI:49883"/>
        <label>2</label>
    </ligand>
</feature>
<feature type="region of interest" description="Disordered" evidence="13">
    <location>
        <begin position="180"/>
        <end position="211"/>
    </location>
</feature>
<feature type="domain" description="4Fe-4S ferredoxin-type" evidence="14">
    <location>
        <begin position="125"/>
        <end position="154"/>
    </location>
</feature>
<evidence type="ECO:0000259" key="14">
    <source>
        <dbReference type="PROSITE" id="PS51379"/>
    </source>
</evidence>
<dbReference type="HOGENOM" id="CLU_067218_0_2_11"/>
<keyword evidence="11 12" id="KW-0472">Membrane</keyword>
<dbReference type="EC" id="7.1.1.-" evidence="12"/>
<proteinExistence type="inferred from homology"/>
<accession>A0A075JEM8</accession>
<keyword evidence="1 12" id="KW-1003">Cell membrane</keyword>
<evidence type="ECO:0000256" key="6">
    <source>
        <dbReference type="ARBA" id="ARBA00022967"/>
    </source>
</evidence>
<dbReference type="AlphaFoldDB" id="A0A075JEM8"/>
<evidence type="ECO:0000256" key="3">
    <source>
        <dbReference type="ARBA" id="ARBA00022719"/>
    </source>
</evidence>
<dbReference type="GO" id="GO:0005886">
    <property type="term" value="C:plasma membrane"/>
    <property type="evidence" value="ECO:0007669"/>
    <property type="project" value="UniProtKB-SubCell"/>
</dbReference>
<protein>
    <recommendedName>
        <fullName evidence="12">NADH-quinone oxidoreductase subunit I</fullName>
        <ecNumber evidence="12">7.1.1.-</ecNumber>
    </recommendedName>
    <alternativeName>
        <fullName evidence="12">NADH dehydrogenase I subunit I</fullName>
    </alternativeName>
    <alternativeName>
        <fullName evidence="12">NDH-1 subunit I</fullName>
    </alternativeName>
</protein>
<feature type="binding site" evidence="12">
    <location>
        <position position="91"/>
    </location>
    <ligand>
        <name>[4Fe-4S] cluster</name>
        <dbReference type="ChEBI" id="CHEBI:49883"/>
        <label>1</label>
    </ligand>
</feature>
<dbReference type="InterPro" id="IPR017900">
    <property type="entry name" value="4Fe4S_Fe_S_CS"/>
</dbReference>
<feature type="binding site" evidence="12">
    <location>
        <position position="88"/>
    </location>
    <ligand>
        <name>[4Fe-4S] cluster</name>
        <dbReference type="ChEBI" id="CHEBI:49883"/>
        <label>1</label>
    </ligand>
</feature>
<evidence type="ECO:0000256" key="4">
    <source>
        <dbReference type="ARBA" id="ARBA00022723"/>
    </source>
</evidence>
<comment type="cofactor">
    <cofactor evidence="12">
        <name>[4Fe-4S] cluster</name>
        <dbReference type="ChEBI" id="CHEBI:49883"/>
    </cofactor>
    <text evidence="12">Binds 2 [4Fe-4S] clusters per subunit.</text>
</comment>
<feature type="binding site" evidence="12">
    <location>
        <position position="140"/>
    </location>
    <ligand>
        <name>[4Fe-4S] cluster</name>
        <dbReference type="ChEBI" id="CHEBI:49883"/>
        <label>2</label>
    </ligand>
</feature>
<gene>
    <name evidence="12" type="primary">nuoI</name>
    <name evidence="15" type="ORF">HX89_03490</name>
</gene>
<dbReference type="RefSeq" id="WP_200874239.1">
    <property type="nucleotide sequence ID" value="NZ_CP008889.1"/>
</dbReference>
<keyword evidence="3 12" id="KW-0874">Quinone</keyword>
<dbReference type="GO" id="GO:0051539">
    <property type="term" value="F:4 iron, 4 sulfur cluster binding"/>
    <property type="evidence" value="ECO:0007669"/>
    <property type="project" value="UniProtKB-KW"/>
</dbReference>
<dbReference type="PANTHER" id="PTHR10849:SF24">
    <property type="entry name" value="NADH-QUINONE OXIDOREDUCTASE SUBUNIT I 2"/>
    <property type="match status" value="1"/>
</dbReference>
<evidence type="ECO:0000256" key="1">
    <source>
        <dbReference type="ARBA" id="ARBA00022475"/>
    </source>
</evidence>
<dbReference type="InterPro" id="IPR017896">
    <property type="entry name" value="4Fe4S_Fe-S-bd"/>
</dbReference>
<dbReference type="SUPFAM" id="SSF54862">
    <property type="entry name" value="4Fe-4S ferredoxins"/>
    <property type="match status" value="1"/>
</dbReference>
<feature type="binding site" evidence="12">
    <location>
        <position position="95"/>
    </location>
    <ligand>
        <name>[4Fe-4S] cluster</name>
        <dbReference type="ChEBI" id="CHEBI:49883"/>
        <label>2</label>
    </ligand>
</feature>
<evidence type="ECO:0000256" key="12">
    <source>
        <dbReference type="HAMAP-Rule" id="MF_01351"/>
    </source>
</evidence>
<feature type="domain" description="4Fe-4S ferredoxin-type" evidence="14">
    <location>
        <begin position="76"/>
        <end position="105"/>
    </location>
</feature>
<keyword evidence="5" id="KW-0677">Repeat</keyword>
<dbReference type="GeneID" id="41840277"/>
<comment type="subunit">
    <text evidence="12">NDH-1 is composed of 14 different subunits. Subunits NuoA, H, J, K, L, M, N constitute the membrane sector of the complex.</text>
</comment>
<evidence type="ECO:0000256" key="8">
    <source>
        <dbReference type="ARBA" id="ARBA00023014"/>
    </source>
</evidence>
<evidence type="ECO:0000256" key="11">
    <source>
        <dbReference type="ARBA" id="ARBA00023136"/>
    </source>
</evidence>
<keyword evidence="4 12" id="KW-0479">Metal-binding</keyword>
<evidence type="ECO:0000313" key="16">
    <source>
        <dbReference type="Proteomes" id="UP000027986"/>
    </source>
</evidence>
<dbReference type="GO" id="GO:0048038">
    <property type="term" value="F:quinone binding"/>
    <property type="evidence" value="ECO:0007669"/>
    <property type="project" value="UniProtKB-KW"/>
</dbReference>
<comment type="subcellular location">
    <subcellularLocation>
        <location evidence="12">Cell membrane</location>
        <topology evidence="12">Peripheral membrane protein</topology>
    </subcellularLocation>
</comment>
<comment type="function">
    <text evidence="12">NDH-1 shuttles electrons from NADH, via FMN and iron-sulfur (Fe-S) centers, to quinones in the respiratory chain. The immediate electron acceptor for the enzyme in this species is believed to be ubiquinone. Couples the redox reaction to proton translocation (for every two electrons transferred, four hydrogen ions are translocated across the cytoplasmic membrane), and thus conserves the redox energy in a proton gradient.</text>
</comment>
<feature type="region of interest" description="Disordered" evidence="13">
    <location>
        <begin position="1"/>
        <end position="41"/>
    </location>
</feature>
<keyword evidence="7 12" id="KW-0408">Iron</keyword>
<evidence type="ECO:0000256" key="10">
    <source>
        <dbReference type="ARBA" id="ARBA00023075"/>
    </source>
</evidence>
<feature type="binding site" evidence="12">
    <location>
        <position position="134"/>
    </location>
    <ligand>
        <name>[4Fe-4S] cluster</name>
        <dbReference type="ChEBI" id="CHEBI:49883"/>
        <label>2</label>
    </ligand>
</feature>
<dbReference type="Pfam" id="PF00037">
    <property type="entry name" value="Fer4"/>
    <property type="match status" value="1"/>
</dbReference>
<evidence type="ECO:0000256" key="2">
    <source>
        <dbReference type="ARBA" id="ARBA00022485"/>
    </source>
</evidence>
<keyword evidence="10 12" id="KW-0830">Ubiquinone</keyword>
<dbReference type="PANTHER" id="PTHR10849">
    <property type="entry name" value="NADH DEHYDROGENASE UBIQUINONE IRON-SULFUR PROTEIN 8, MITOCHONDRIAL"/>
    <property type="match status" value="1"/>
</dbReference>
<reference evidence="15 16" key="1">
    <citation type="submission" date="2014-07" db="EMBL/GenBank/DDBJ databases">
        <title>Genome Sequencing of Dermacoccus nishinomiyaensis.</title>
        <authorList>
            <person name="Hong K.W."/>
            <person name="Chan K.G."/>
        </authorList>
    </citation>
    <scope>NUCLEOTIDE SEQUENCE [LARGE SCALE GENOMIC DNA]</scope>
    <source>
        <strain evidence="15 16">M25</strain>
    </source>
</reference>
<dbReference type="EMBL" id="CP008889">
    <property type="protein sequence ID" value="AIF40170.1"/>
    <property type="molecule type" value="Genomic_DNA"/>
</dbReference>
<evidence type="ECO:0000256" key="7">
    <source>
        <dbReference type="ARBA" id="ARBA00023004"/>
    </source>
</evidence>
<organism evidence="15 16">
    <name type="scientific">Dermacoccus nishinomiyaensis</name>
    <dbReference type="NCBI Taxonomy" id="1274"/>
    <lineage>
        <taxon>Bacteria</taxon>
        <taxon>Bacillati</taxon>
        <taxon>Actinomycetota</taxon>
        <taxon>Actinomycetes</taxon>
        <taxon>Micrococcales</taxon>
        <taxon>Dermacoccaceae</taxon>
        <taxon>Dermacoccus</taxon>
    </lineage>
</organism>
<evidence type="ECO:0000313" key="15">
    <source>
        <dbReference type="EMBL" id="AIF40170.1"/>
    </source>
</evidence>
<keyword evidence="16" id="KW-1185">Reference proteome</keyword>
<comment type="catalytic activity">
    <reaction evidence="12">
        <text>a quinone + NADH + 5 H(+)(in) = a quinol + NAD(+) + 4 H(+)(out)</text>
        <dbReference type="Rhea" id="RHEA:57888"/>
        <dbReference type="ChEBI" id="CHEBI:15378"/>
        <dbReference type="ChEBI" id="CHEBI:24646"/>
        <dbReference type="ChEBI" id="CHEBI:57540"/>
        <dbReference type="ChEBI" id="CHEBI:57945"/>
        <dbReference type="ChEBI" id="CHEBI:132124"/>
    </reaction>
</comment>
<evidence type="ECO:0000256" key="13">
    <source>
        <dbReference type="SAM" id="MobiDB-lite"/>
    </source>
</evidence>
<dbReference type="GO" id="GO:0005506">
    <property type="term" value="F:iron ion binding"/>
    <property type="evidence" value="ECO:0007669"/>
    <property type="project" value="UniProtKB-UniRule"/>
</dbReference>